<proteinExistence type="inferred from homology"/>
<dbReference type="GO" id="GO:0005886">
    <property type="term" value="C:plasma membrane"/>
    <property type="evidence" value="ECO:0007669"/>
    <property type="project" value="UniProtKB-SubCell"/>
</dbReference>
<protein>
    <recommendedName>
        <fullName evidence="6">Ion-translocating oxidoreductase complex subunit G</fullName>
        <ecNumber evidence="6">7.-.-.-</ecNumber>
    </recommendedName>
    <alternativeName>
        <fullName evidence="6">Rnf electron transport complex subunit G</fullName>
    </alternativeName>
</protein>
<dbReference type="EC" id="7.-.-.-" evidence="6"/>
<dbReference type="Pfam" id="PF04205">
    <property type="entry name" value="FMN_bind"/>
    <property type="match status" value="1"/>
</dbReference>
<dbReference type="NCBIfam" id="TIGR01947">
    <property type="entry name" value="rnfG"/>
    <property type="match status" value="1"/>
</dbReference>
<comment type="cofactor">
    <cofactor evidence="6">
        <name>FMN</name>
        <dbReference type="ChEBI" id="CHEBI:58210"/>
    </cofactor>
</comment>
<comment type="similarity">
    <text evidence="6">Belongs to the RnfG family.</text>
</comment>
<dbReference type="Gene3D" id="3.90.1010.20">
    <property type="match status" value="1"/>
</dbReference>
<keyword evidence="3 6" id="KW-0285">Flavoprotein</keyword>
<dbReference type="PANTHER" id="PTHR36118">
    <property type="entry name" value="ION-TRANSLOCATING OXIDOREDUCTASE COMPLEX SUBUNIT G"/>
    <property type="match status" value="1"/>
</dbReference>
<evidence type="ECO:0000256" key="7">
    <source>
        <dbReference type="SAM" id="SignalP"/>
    </source>
</evidence>
<feature type="signal peptide" evidence="7">
    <location>
        <begin position="1"/>
        <end position="28"/>
    </location>
</feature>
<sequence length="183" mass="19112">MKNNNFKENFIPAIVLVCICLVVSLALAATYNVANPTIIANQQKSADEARMEVLPDGDSFTEYDGKLVNGVDDCYIADNKAGMAVTAEYKGFGGAVKVMIGIDANGEITGVKVTEHSETPGLGTKAADPGYLKQYQGVSEATAGHINDDPNIDAVTGATITSNAVYGSVVEALAQFKECGGVK</sequence>
<evidence type="ECO:0000259" key="8">
    <source>
        <dbReference type="SMART" id="SM00900"/>
    </source>
</evidence>
<gene>
    <name evidence="6" type="primary">rnfG</name>
    <name evidence="9" type="ORF">H8876_05000</name>
</gene>
<evidence type="ECO:0000256" key="3">
    <source>
        <dbReference type="ARBA" id="ARBA00022630"/>
    </source>
</evidence>
<evidence type="ECO:0000256" key="4">
    <source>
        <dbReference type="ARBA" id="ARBA00022643"/>
    </source>
</evidence>
<dbReference type="EMBL" id="JACRWC010000062">
    <property type="protein sequence ID" value="MBC5999351.1"/>
    <property type="molecule type" value="Genomic_DNA"/>
</dbReference>
<keyword evidence="10" id="KW-1185">Reference proteome</keyword>
<comment type="function">
    <text evidence="6">Part of a membrane-bound complex that couples electron transfer with translocation of ions across the membrane.</text>
</comment>
<dbReference type="GO" id="GO:0022900">
    <property type="term" value="P:electron transport chain"/>
    <property type="evidence" value="ECO:0007669"/>
    <property type="project" value="UniProtKB-UniRule"/>
</dbReference>
<keyword evidence="6" id="KW-0812">Transmembrane</keyword>
<dbReference type="HAMAP" id="MF_00479">
    <property type="entry name" value="RsxG_RnfG"/>
    <property type="match status" value="1"/>
</dbReference>
<dbReference type="PANTHER" id="PTHR36118:SF1">
    <property type="entry name" value="ION-TRANSLOCATING OXIDOREDUCTASE COMPLEX SUBUNIT G"/>
    <property type="match status" value="1"/>
</dbReference>
<comment type="caution">
    <text evidence="9">The sequence shown here is derived from an EMBL/GenBank/DDBJ whole genome shotgun (WGS) entry which is preliminary data.</text>
</comment>
<feature type="chain" id="PRO_5037208212" description="Ion-translocating oxidoreductase complex subunit G" evidence="7">
    <location>
        <begin position="29"/>
        <end position="183"/>
    </location>
</feature>
<evidence type="ECO:0000256" key="2">
    <source>
        <dbReference type="ARBA" id="ARBA00022553"/>
    </source>
</evidence>
<dbReference type="PIRSF" id="PIRSF006091">
    <property type="entry name" value="E_trnsport_RnfG"/>
    <property type="match status" value="1"/>
</dbReference>
<dbReference type="GO" id="GO:0010181">
    <property type="term" value="F:FMN binding"/>
    <property type="evidence" value="ECO:0007669"/>
    <property type="project" value="InterPro"/>
</dbReference>
<evidence type="ECO:0000313" key="9">
    <source>
        <dbReference type="EMBL" id="MBC5999351.1"/>
    </source>
</evidence>
<comment type="subunit">
    <text evidence="6">The complex is composed of six subunits: RnfA, RnfB, RnfC, RnfD, RnfE and RnfG.</text>
</comment>
<dbReference type="RefSeq" id="WP_249286797.1">
    <property type="nucleotide sequence ID" value="NZ_JACRWC010000062.1"/>
</dbReference>
<dbReference type="Proteomes" id="UP000644115">
    <property type="component" value="Unassembled WGS sequence"/>
</dbReference>
<organism evidence="9 10">
    <name type="scientific">Lentihominibacter faecis</name>
    <dbReference type="NCBI Taxonomy" id="2764712"/>
    <lineage>
        <taxon>Bacteria</taxon>
        <taxon>Bacillati</taxon>
        <taxon>Bacillota</taxon>
        <taxon>Clostridia</taxon>
        <taxon>Peptostreptococcales</taxon>
        <taxon>Anaerovoracaceae</taxon>
        <taxon>Lentihominibacter</taxon>
    </lineage>
</organism>
<evidence type="ECO:0000313" key="10">
    <source>
        <dbReference type="Proteomes" id="UP000644115"/>
    </source>
</evidence>
<keyword evidence="1 6" id="KW-0813">Transport</keyword>
<feature type="domain" description="FMN-binding" evidence="8">
    <location>
        <begin position="91"/>
        <end position="176"/>
    </location>
</feature>
<keyword evidence="5 6" id="KW-0249">Electron transport</keyword>
<evidence type="ECO:0000256" key="1">
    <source>
        <dbReference type="ARBA" id="ARBA00022448"/>
    </source>
</evidence>
<feature type="modified residue" description="FMN phosphoryl threonine" evidence="6">
    <location>
        <position position="159"/>
    </location>
</feature>
<keyword evidence="6" id="KW-1133">Transmembrane helix</keyword>
<dbReference type="InterPro" id="IPR007329">
    <property type="entry name" value="FMN-bd"/>
</dbReference>
<keyword evidence="7" id="KW-0732">Signal</keyword>
<keyword evidence="4 6" id="KW-0288">FMN</keyword>
<accession>A0A923SMQ8</accession>
<dbReference type="GO" id="GO:0009055">
    <property type="term" value="F:electron transfer activity"/>
    <property type="evidence" value="ECO:0007669"/>
    <property type="project" value="InterPro"/>
</dbReference>
<keyword evidence="6" id="KW-1278">Translocase</keyword>
<dbReference type="AlphaFoldDB" id="A0A923SMQ8"/>
<name>A0A923SMQ8_9FIRM</name>
<dbReference type="SMART" id="SM00900">
    <property type="entry name" value="FMN_bind"/>
    <property type="match status" value="1"/>
</dbReference>
<comment type="subcellular location">
    <subcellularLocation>
        <location evidence="6">Cell membrane</location>
        <topology evidence="6">Single-pass membrane protein</topology>
    </subcellularLocation>
</comment>
<keyword evidence="6" id="KW-1003">Cell membrane</keyword>
<keyword evidence="2 6" id="KW-0597">Phosphoprotein</keyword>
<dbReference type="InterPro" id="IPR010209">
    <property type="entry name" value="Ion_transpt_RnfG/RsxG"/>
</dbReference>
<evidence type="ECO:0000256" key="6">
    <source>
        <dbReference type="HAMAP-Rule" id="MF_00479"/>
    </source>
</evidence>
<keyword evidence="6" id="KW-0472">Membrane</keyword>
<reference evidence="9" key="1">
    <citation type="submission" date="2020-08" db="EMBL/GenBank/DDBJ databases">
        <authorList>
            <person name="Liu C."/>
            <person name="Sun Q."/>
        </authorList>
    </citation>
    <scope>NUCLEOTIDE SEQUENCE</scope>
    <source>
        <strain evidence="9">BX16</strain>
    </source>
</reference>
<evidence type="ECO:0000256" key="5">
    <source>
        <dbReference type="ARBA" id="ARBA00022982"/>
    </source>
</evidence>